<dbReference type="InterPro" id="IPR040942">
    <property type="entry name" value="Minimal_Cpol"/>
</dbReference>
<reference evidence="2 3" key="1">
    <citation type="journal article" date="2009" name="Stand. Genomic Sci.">
        <title>Complete genome sequence of Desulfomicrobium baculatum type strain (X).</title>
        <authorList>
            <person name="Copeland A."/>
            <person name="Spring S."/>
            <person name="Goker M."/>
            <person name="Schneider S."/>
            <person name="Lapidus A."/>
            <person name="Del Rio T.G."/>
            <person name="Tice H."/>
            <person name="Cheng J.F."/>
            <person name="Chen F."/>
            <person name="Nolan M."/>
            <person name="Bruce D."/>
            <person name="Goodwin L."/>
            <person name="Pitluck S."/>
            <person name="Ivanova N."/>
            <person name="Mavrommatis K."/>
            <person name="Ovchinnikova G."/>
            <person name="Pati A."/>
            <person name="Chen A."/>
            <person name="Palaniappan K."/>
            <person name="Land M."/>
            <person name="Hauser L."/>
            <person name="Chang Y.J."/>
            <person name="Jeffries C.C."/>
            <person name="Meincke L."/>
            <person name="Sims D."/>
            <person name="Brettin T."/>
            <person name="Detter J.C."/>
            <person name="Han C."/>
            <person name="Chain P."/>
            <person name="Bristow J."/>
            <person name="Eisen J.A."/>
            <person name="Markowitz V."/>
            <person name="Hugenholtz P."/>
            <person name="Kyrpides N.C."/>
            <person name="Klenk H.P."/>
            <person name="Lucas S."/>
        </authorList>
    </citation>
    <scope>NUCLEOTIDE SEQUENCE [LARGE SCALE GENOMIC DNA]</scope>
    <source>
        <strain evidence="3">DSM 4028 / VKM B-1378 / X</strain>
    </source>
</reference>
<feature type="domain" description="Minimal CRISPR polymerase" evidence="1">
    <location>
        <begin position="3"/>
        <end position="110"/>
    </location>
</feature>
<dbReference type="Proteomes" id="UP000002216">
    <property type="component" value="Chromosome"/>
</dbReference>
<dbReference type="KEGG" id="dba:Dbac_1652"/>
<organism evidence="2 3">
    <name type="scientific">Desulfomicrobium baculatum (strain DSM 4028 / VKM B-1378 / X)</name>
    <name type="common">Desulfovibrio baculatus</name>
    <dbReference type="NCBI Taxonomy" id="525897"/>
    <lineage>
        <taxon>Bacteria</taxon>
        <taxon>Pseudomonadati</taxon>
        <taxon>Thermodesulfobacteriota</taxon>
        <taxon>Desulfovibrionia</taxon>
        <taxon>Desulfovibrionales</taxon>
        <taxon>Desulfomicrobiaceae</taxon>
        <taxon>Desulfomicrobium</taxon>
    </lineage>
</organism>
<dbReference type="RefSeq" id="WP_015773835.1">
    <property type="nucleotide sequence ID" value="NC_013173.1"/>
</dbReference>
<name>C7LVI8_DESBD</name>
<gene>
    <name evidence="2" type="ordered locus">Dbac_1652</name>
</gene>
<evidence type="ECO:0000259" key="1">
    <source>
        <dbReference type="Pfam" id="PF18182"/>
    </source>
</evidence>
<dbReference type="HOGENOM" id="CLU_149098_0_0_7"/>
<dbReference type="NCBIfam" id="NF033576">
    <property type="entry name" value="mCpol"/>
    <property type="match status" value="1"/>
</dbReference>
<protein>
    <recommendedName>
        <fullName evidence="1">Minimal CRISPR polymerase domain-containing protein</fullName>
    </recommendedName>
</protein>
<dbReference type="STRING" id="525897.Dbac_1652"/>
<proteinExistence type="predicted"/>
<dbReference type="AlphaFoldDB" id="C7LVI8"/>
<keyword evidence="3" id="KW-1185">Reference proteome</keyword>
<evidence type="ECO:0000313" key="2">
    <source>
        <dbReference type="EMBL" id="ACU89744.1"/>
    </source>
</evidence>
<sequence>MYFYAIDGDDIGAKLEKFALLGDLKSIQMLSEEVCESLVQLKTYFEENSATIVFCGGDSLLAYSKHEIDLNLERLSLGGLTFSAGIGANCCDATLALKKAKGLGKRRIEVIL</sequence>
<dbReference type="EMBL" id="CP001629">
    <property type="protein sequence ID" value="ACU89744.1"/>
    <property type="molecule type" value="Genomic_DNA"/>
</dbReference>
<accession>C7LVI8</accession>
<evidence type="ECO:0000313" key="3">
    <source>
        <dbReference type="Proteomes" id="UP000002216"/>
    </source>
</evidence>
<dbReference type="Pfam" id="PF18182">
    <property type="entry name" value="mCpol"/>
    <property type="match status" value="1"/>
</dbReference>